<dbReference type="Proteomes" id="UP001239445">
    <property type="component" value="Unassembled WGS sequence"/>
</dbReference>
<feature type="transmembrane region" description="Helical" evidence="2">
    <location>
        <begin position="372"/>
        <end position="393"/>
    </location>
</feature>
<dbReference type="AlphaFoldDB" id="A0AAJ0FA67"/>
<keyword evidence="2" id="KW-0812">Transmembrane</keyword>
<reference evidence="3" key="1">
    <citation type="submission" date="2023-06" db="EMBL/GenBank/DDBJ databases">
        <title>Genome-scale phylogeny and comparative genomics of the fungal order Sordariales.</title>
        <authorList>
            <consortium name="Lawrence Berkeley National Laboratory"/>
            <person name="Hensen N."/>
            <person name="Bonometti L."/>
            <person name="Westerberg I."/>
            <person name="Brannstrom I.O."/>
            <person name="Guillou S."/>
            <person name="Cros-Aarteil S."/>
            <person name="Calhoun S."/>
            <person name="Haridas S."/>
            <person name="Kuo A."/>
            <person name="Mondo S."/>
            <person name="Pangilinan J."/>
            <person name="Riley R."/>
            <person name="Labutti K."/>
            <person name="Andreopoulos B."/>
            <person name="Lipzen A."/>
            <person name="Chen C."/>
            <person name="Yanf M."/>
            <person name="Daum C."/>
            <person name="Ng V."/>
            <person name="Clum A."/>
            <person name="Steindorff A."/>
            <person name="Ohm R."/>
            <person name="Martin F."/>
            <person name="Silar P."/>
            <person name="Natvig D."/>
            <person name="Lalanne C."/>
            <person name="Gautier V."/>
            <person name="Ament-Velasquez S.L."/>
            <person name="Kruys A."/>
            <person name="Hutchinson M.I."/>
            <person name="Powell A.J."/>
            <person name="Barry K."/>
            <person name="Miller A.N."/>
            <person name="Grigoriev I.V."/>
            <person name="Debuchy R."/>
            <person name="Gladieux P."/>
            <person name="Thoren M.H."/>
            <person name="Johannesson H."/>
        </authorList>
    </citation>
    <scope>NUCLEOTIDE SEQUENCE</scope>
    <source>
        <strain evidence="3">PSN4</strain>
    </source>
</reference>
<feature type="region of interest" description="Disordered" evidence="1">
    <location>
        <begin position="117"/>
        <end position="149"/>
    </location>
</feature>
<feature type="compositionally biased region" description="Polar residues" evidence="1">
    <location>
        <begin position="138"/>
        <end position="147"/>
    </location>
</feature>
<feature type="transmembrane region" description="Helical" evidence="2">
    <location>
        <begin position="425"/>
        <end position="444"/>
    </location>
</feature>
<proteinExistence type="predicted"/>
<evidence type="ECO:0000313" key="3">
    <source>
        <dbReference type="EMBL" id="KAK1756058.1"/>
    </source>
</evidence>
<name>A0AAJ0FA67_9PEZI</name>
<organism evidence="3 4">
    <name type="scientific">Echria macrotheca</name>
    <dbReference type="NCBI Taxonomy" id="438768"/>
    <lineage>
        <taxon>Eukaryota</taxon>
        <taxon>Fungi</taxon>
        <taxon>Dikarya</taxon>
        <taxon>Ascomycota</taxon>
        <taxon>Pezizomycotina</taxon>
        <taxon>Sordariomycetes</taxon>
        <taxon>Sordariomycetidae</taxon>
        <taxon>Sordariales</taxon>
        <taxon>Schizotheciaceae</taxon>
        <taxon>Echria</taxon>
    </lineage>
</organism>
<keyword evidence="2" id="KW-1133">Transmembrane helix</keyword>
<feature type="transmembrane region" description="Helical" evidence="2">
    <location>
        <begin position="484"/>
        <end position="503"/>
    </location>
</feature>
<dbReference type="EMBL" id="MU839832">
    <property type="protein sequence ID" value="KAK1756058.1"/>
    <property type="molecule type" value="Genomic_DNA"/>
</dbReference>
<gene>
    <name evidence="3" type="ORF">QBC47DRAFT_179053</name>
</gene>
<feature type="compositionally biased region" description="Basic and acidic residues" evidence="1">
    <location>
        <begin position="173"/>
        <end position="200"/>
    </location>
</feature>
<evidence type="ECO:0000313" key="4">
    <source>
        <dbReference type="Proteomes" id="UP001239445"/>
    </source>
</evidence>
<evidence type="ECO:0000256" key="1">
    <source>
        <dbReference type="SAM" id="MobiDB-lite"/>
    </source>
</evidence>
<evidence type="ECO:0000256" key="2">
    <source>
        <dbReference type="SAM" id="Phobius"/>
    </source>
</evidence>
<comment type="caution">
    <text evidence="3">The sequence shown here is derived from an EMBL/GenBank/DDBJ whole genome shotgun (WGS) entry which is preliminary data.</text>
</comment>
<accession>A0AAJ0FA67</accession>
<sequence length="536" mass="59310">MAEDCPATDRPKNWDFYESWTARIPRSSTLPFKCFECRVEFPGAADFAAATSFRKHVSTTHPELEGVAAGIFNYSVYRARPVQSPNIFPLLMVSASLAIHERVKLYEPARVVRTSPDDASDLWRRRTSPSPRPHPVSNRSRPASDNSDMVVFKQRRIHPISIEEPLELSPEPKCNEARGTGDRSRRFDKEGHDERRLASKALDQRLNEYYEPDRFYRRNIKPERHYQPETLGVLEKTKVPLHIYPTPPSKAHLWGCPTGGALSVRFPVAGGTQTGDEENVVGWRVAIGDDDGQRRTTVSLAMESDTSLFNAENLAAITHDNILGKSGNLNTVAGNPLVFIPASGHIFDENCGRETLLGPISTRKTRCVSPHFFLALGLWLGLGPCVVAGHSFATAAQYVTGSASLVSSIALPPIDTSPATSAYSWALYTVWVTAFPLFVGLLVWRRQSWSQRQFLLAMAFFVSLVLLALLAQSLGAWASTPLSFTAGFLAVYVCVGAVDRAMIHLMGGRHPQRQRWSDDSGSSGDSDDIGDRAGRW</sequence>
<keyword evidence="4" id="KW-1185">Reference proteome</keyword>
<feature type="region of interest" description="Disordered" evidence="1">
    <location>
        <begin position="169"/>
        <end position="200"/>
    </location>
</feature>
<protein>
    <submittedName>
        <fullName evidence="3">Uncharacterized protein</fullName>
    </submittedName>
</protein>
<keyword evidence="2" id="KW-0472">Membrane</keyword>
<feature type="transmembrane region" description="Helical" evidence="2">
    <location>
        <begin position="456"/>
        <end position="478"/>
    </location>
</feature>
<feature type="region of interest" description="Disordered" evidence="1">
    <location>
        <begin position="511"/>
        <end position="536"/>
    </location>
</feature>